<feature type="region of interest" description="Disordered" evidence="2">
    <location>
        <begin position="415"/>
        <end position="439"/>
    </location>
</feature>
<gene>
    <name evidence="4" type="ORF">GCM10009809_24890</name>
</gene>
<accession>A0ABP4VLX7</accession>
<dbReference type="Pfam" id="PF09587">
    <property type="entry name" value="PGA_cap"/>
    <property type="match status" value="1"/>
</dbReference>
<dbReference type="PANTHER" id="PTHR33393:SF13">
    <property type="entry name" value="PGA BIOSYNTHESIS PROTEIN CAPA"/>
    <property type="match status" value="1"/>
</dbReference>
<keyword evidence="5" id="KW-1185">Reference proteome</keyword>
<evidence type="ECO:0000256" key="2">
    <source>
        <dbReference type="SAM" id="MobiDB-lite"/>
    </source>
</evidence>
<evidence type="ECO:0000313" key="4">
    <source>
        <dbReference type="EMBL" id="GAA1728232.1"/>
    </source>
</evidence>
<reference evidence="5" key="1">
    <citation type="journal article" date="2019" name="Int. J. Syst. Evol. Microbiol.">
        <title>The Global Catalogue of Microorganisms (GCM) 10K type strain sequencing project: providing services to taxonomists for standard genome sequencing and annotation.</title>
        <authorList>
            <consortium name="The Broad Institute Genomics Platform"/>
            <consortium name="The Broad Institute Genome Sequencing Center for Infectious Disease"/>
            <person name="Wu L."/>
            <person name="Ma J."/>
        </authorList>
    </citation>
    <scope>NUCLEOTIDE SEQUENCE [LARGE SCALE GENOMIC DNA]</scope>
    <source>
        <strain evidence="5">JCM 15589</strain>
    </source>
</reference>
<dbReference type="RefSeq" id="WP_344248763.1">
    <property type="nucleotide sequence ID" value="NZ_BAAAPM010000004.1"/>
</dbReference>
<dbReference type="InterPro" id="IPR019079">
    <property type="entry name" value="Capsule_synth_CapA"/>
</dbReference>
<sequence>MARHTSDDGPRPHRRLRLVLVALGSAATAAVVAAALTGVLPPGSQDAPGPEADAGTSAGGPASSAPATSPAPEPTPEAARFTLLAAGDILPHGPVVASATGADGSIDFSPLLAGIDPWVTGADLALCHLEVPVAPQGTPASGYPLFGAPRELVRDLGEQGWDGCSTASNHSVDRGYPGVRTTLRRLDATGMGHVGTARAAAEQDTPQLYHLERAGRQVTVAHLAATYGLNGLPMPAEAPWAVTLIDADEIVEQARAAREAGADLVLVSLHAGVEYTEVLTDQQTEVVRRLARSRAVDLVIGHHAHVPQAIDRVGRGPDGDGMWVAYGLGNLLSNQSDDCCDPRTSNGVLLSATVTQEAPGSPARVTGVRWTGTTVDIAAGHEVRALPDLRHDPAGTTFSAAEIAARQERVADAVGGAAKQRIAPQEPTGPAPDVVPRRG</sequence>
<protein>
    <recommendedName>
        <fullName evidence="3">Capsule synthesis protein CapA domain-containing protein</fullName>
    </recommendedName>
</protein>
<evidence type="ECO:0000259" key="3">
    <source>
        <dbReference type="SMART" id="SM00854"/>
    </source>
</evidence>
<comment type="caution">
    <text evidence="4">The sequence shown here is derived from an EMBL/GenBank/DDBJ whole genome shotgun (WGS) entry which is preliminary data.</text>
</comment>
<proteinExistence type="inferred from homology"/>
<dbReference type="InterPro" id="IPR029052">
    <property type="entry name" value="Metallo-depent_PP-like"/>
</dbReference>
<dbReference type="SUPFAM" id="SSF56300">
    <property type="entry name" value="Metallo-dependent phosphatases"/>
    <property type="match status" value="1"/>
</dbReference>
<dbReference type="Gene3D" id="3.60.21.10">
    <property type="match status" value="1"/>
</dbReference>
<dbReference type="EMBL" id="BAAAPM010000004">
    <property type="protein sequence ID" value="GAA1728232.1"/>
    <property type="molecule type" value="Genomic_DNA"/>
</dbReference>
<feature type="domain" description="Capsule synthesis protein CapA" evidence="3">
    <location>
        <begin position="82"/>
        <end position="335"/>
    </location>
</feature>
<name>A0ABP4VLX7_9MICO</name>
<dbReference type="CDD" id="cd07381">
    <property type="entry name" value="MPP_CapA"/>
    <property type="match status" value="1"/>
</dbReference>
<feature type="compositionally biased region" description="Low complexity" evidence="2">
    <location>
        <begin position="54"/>
        <end position="68"/>
    </location>
</feature>
<organism evidence="4 5">
    <name type="scientific">Isoptericola hypogeus</name>
    <dbReference type="NCBI Taxonomy" id="300179"/>
    <lineage>
        <taxon>Bacteria</taxon>
        <taxon>Bacillati</taxon>
        <taxon>Actinomycetota</taxon>
        <taxon>Actinomycetes</taxon>
        <taxon>Micrococcales</taxon>
        <taxon>Promicromonosporaceae</taxon>
        <taxon>Isoptericola</taxon>
    </lineage>
</organism>
<dbReference type="PANTHER" id="PTHR33393">
    <property type="entry name" value="POLYGLUTAMINE SYNTHESIS ACCESSORY PROTEIN RV0574C-RELATED"/>
    <property type="match status" value="1"/>
</dbReference>
<dbReference type="InterPro" id="IPR052169">
    <property type="entry name" value="CW_Biosynth-Accessory"/>
</dbReference>
<evidence type="ECO:0000313" key="5">
    <source>
        <dbReference type="Proteomes" id="UP001501138"/>
    </source>
</evidence>
<comment type="similarity">
    <text evidence="1">Belongs to the CapA family.</text>
</comment>
<dbReference type="SMART" id="SM00854">
    <property type="entry name" value="PGA_cap"/>
    <property type="match status" value="1"/>
</dbReference>
<dbReference type="Proteomes" id="UP001501138">
    <property type="component" value="Unassembled WGS sequence"/>
</dbReference>
<feature type="region of interest" description="Disordered" evidence="2">
    <location>
        <begin position="42"/>
        <end position="75"/>
    </location>
</feature>
<evidence type="ECO:0000256" key="1">
    <source>
        <dbReference type="ARBA" id="ARBA00005662"/>
    </source>
</evidence>